<evidence type="ECO:0000313" key="2">
    <source>
        <dbReference type="Proteomes" id="UP000261929"/>
    </source>
</evidence>
<keyword evidence="2" id="KW-1185">Reference proteome</keyword>
<keyword evidence="1" id="KW-0808">Transferase</keyword>
<dbReference type="InterPro" id="IPR014374">
    <property type="entry name" value="Protein_kinase_T7-type"/>
</dbReference>
<dbReference type="GO" id="GO:0016301">
    <property type="term" value="F:kinase activity"/>
    <property type="evidence" value="ECO:0007669"/>
    <property type="project" value="UniProtKB-KW"/>
</dbReference>
<organism evidence="1 2">
    <name type="scientific">Escherichia phage LL2</name>
    <dbReference type="NCBI Taxonomy" id="2301650"/>
    <lineage>
        <taxon>Viruses</taxon>
        <taxon>Duplodnaviria</taxon>
        <taxon>Heunggongvirae</taxon>
        <taxon>Uroviricota</taxon>
        <taxon>Caudoviricetes</taxon>
        <taxon>Autographivirales</taxon>
        <taxon>Autotranscriptaviridae</taxon>
        <taxon>Studiervirinae</taxon>
        <taxon>Teetrevirus</taxon>
        <taxon>Teetrevirus LL2</taxon>
    </lineage>
</organism>
<gene>
    <name evidence="1" type="ORF">LL2_005</name>
</gene>
<reference evidence="1 2" key="1">
    <citation type="submission" date="2018-08" db="EMBL/GenBank/DDBJ databases">
        <title>Complete genome of Escherichia coli phage LL2.</title>
        <authorList>
            <person name="Rangan R.S."/>
            <person name="O'Leary C.J."/>
            <person name="Lauren L."/>
            <person name="Liu M."/>
        </authorList>
    </citation>
    <scope>NUCLEOTIDE SEQUENCE [LARGE SCALE GENOMIC DNA]</scope>
</reference>
<accession>A0A385IPB9</accession>
<dbReference type="Proteomes" id="UP000261929">
    <property type="component" value="Segment"/>
</dbReference>
<dbReference type="PIRSF" id="PIRSF000547">
    <property type="entry name" value="Prot_kinase_T7"/>
    <property type="match status" value="1"/>
</dbReference>
<protein>
    <submittedName>
        <fullName evidence="1">Protein kinase</fullName>
    </submittedName>
</protein>
<proteinExistence type="predicted"/>
<keyword evidence="1" id="KW-0418">Kinase</keyword>
<evidence type="ECO:0000313" key="1">
    <source>
        <dbReference type="EMBL" id="AXY85323.1"/>
    </source>
</evidence>
<sequence>MTFSEAQAALEAIRNLPIERLNERQPMLVTLAAAIVNDETQDGQLTQAAGNTALGRMDYWQTLAARMRDVGFIKLGNGHFSAAYEHALLPGKVIKVGFKKEDSGAAYAAFCRMNQGREGIPTVYDIQRHAGCYTVVLDYLNPLNYWCDGESDKIRHHFQAAREIIEEDCFDTAEEYPISDSFIETCKDIRKFFLGIASFDCHSGNMMKDQMGRLIITDPVSFSAGDKLRPGEFHCDPDELIAEIEVLRAQEAIERCKARKARRDPKGTFQAARKARIKWRRKASKRVKRNAKVLARMRMDANQNRRDEPRARMVWGDKHWRNAWMHHNNLNFAELERRAAAAMMMMHDEVRIQWGKPLHIDAYLDRRLQG</sequence>
<name>A0A385IPB9_9CAUD</name>
<dbReference type="EMBL" id="MH717709">
    <property type="protein sequence ID" value="AXY85323.1"/>
    <property type="molecule type" value="Genomic_DNA"/>
</dbReference>